<evidence type="ECO:0000313" key="3">
    <source>
        <dbReference type="Proteomes" id="UP000054783"/>
    </source>
</evidence>
<organism evidence="2 3">
    <name type="scientific">Trichinella patagoniensis</name>
    <dbReference type="NCBI Taxonomy" id="990121"/>
    <lineage>
        <taxon>Eukaryota</taxon>
        <taxon>Metazoa</taxon>
        <taxon>Ecdysozoa</taxon>
        <taxon>Nematoda</taxon>
        <taxon>Enoplea</taxon>
        <taxon>Dorylaimia</taxon>
        <taxon>Trichinellida</taxon>
        <taxon>Trichinellidae</taxon>
        <taxon>Trichinella</taxon>
    </lineage>
</organism>
<feature type="transmembrane region" description="Helical" evidence="1">
    <location>
        <begin position="53"/>
        <end position="79"/>
    </location>
</feature>
<feature type="transmembrane region" description="Helical" evidence="1">
    <location>
        <begin position="24"/>
        <end position="47"/>
    </location>
</feature>
<dbReference type="Proteomes" id="UP000054783">
    <property type="component" value="Unassembled WGS sequence"/>
</dbReference>
<proteinExistence type="predicted"/>
<gene>
    <name evidence="2" type="ORF">T12_6432</name>
</gene>
<feature type="non-terminal residue" evidence="2">
    <location>
        <position position="1"/>
    </location>
</feature>
<reference evidence="2 3" key="1">
    <citation type="submission" date="2015-01" db="EMBL/GenBank/DDBJ databases">
        <title>Evolution of Trichinella species and genotypes.</title>
        <authorList>
            <person name="Korhonen P.K."/>
            <person name="Edoardo P."/>
            <person name="Giuseppe L.R."/>
            <person name="Gasser R.B."/>
        </authorList>
    </citation>
    <scope>NUCLEOTIDE SEQUENCE [LARGE SCALE GENOMIC DNA]</scope>
    <source>
        <strain evidence="2">ISS2496</strain>
    </source>
</reference>
<dbReference type="AlphaFoldDB" id="A0A0V0ZF76"/>
<sequence>LALQVRLRVLVLNYQNQVRLCARYLMFIVLLCVGGGILDLFVVLVAFGGGGVVSFLCLIHSHQTYSLAFCINFAMNVIII</sequence>
<keyword evidence="1" id="KW-0812">Transmembrane</keyword>
<keyword evidence="3" id="KW-1185">Reference proteome</keyword>
<evidence type="ECO:0000256" key="1">
    <source>
        <dbReference type="SAM" id="Phobius"/>
    </source>
</evidence>
<name>A0A0V0ZF76_9BILA</name>
<evidence type="ECO:0000313" key="2">
    <source>
        <dbReference type="EMBL" id="KRY11159.1"/>
    </source>
</evidence>
<feature type="non-terminal residue" evidence="2">
    <location>
        <position position="80"/>
    </location>
</feature>
<comment type="caution">
    <text evidence="2">The sequence shown here is derived from an EMBL/GenBank/DDBJ whole genome shotgun (WGS) entry which is preliminary data.</text>
</comment>
<dbReference type="EMBL" id="JYDQ01000204">
    <property type="protein sequence ID" value="KRY11159.1"/>
    <property type="molecule type" value="Genomic_DNA"/>
</dbReference>
<keyword evidence="1" id="KW-1133">Transmembrane helix</keyword>
<keyword evidence="1" id="KW-0472">Membrane</keyword>
<protein>
    <submittedName>
        <fullName evidence="2">Uncharacterized protein</fullName>
    </submittedName>
</protein>
<accession>A0A0V0ZF76</accession>